<dbReference type="OrthoDB" id="5289754at2"/>
<dbReference type="Pfam" id="PF03466">
    <property type="entry name" value="LysR_substrate"/>
    <property type="match status" value="1"/>
</dbReference>
<evidence type="ECO:0000259" key="5">
    <source>
        <dbReference type="PROSITE" id="PS50931"/>
    </source>
</evidence>
<dbReference type="PRINTS" id="PR00039">
    <property type="entry name" value="HTHLYSR"/>
</dbReference>
<dbReference type="PANTHER" id="PTHR30419:SF31">
    <property type="entry name" value="BLR3139 PROTEIN"/>
    <property type="match status" value="1"/>
</dbReference>
<keyword evidence="4" id="KW-0804">Transcription</keyword>
<protein>
    <submittedName>
        <fullName evidence="6">LysR family transcriptional regulator</fullName>
    </submittedName>
</protein>
<dbReference type="Proteomes" id="UP000255334">
    <property type="component" value="Unassembled WGS sequence"/>
</dbReference>
<dbReference type="RefSeq" id="WP_115476586.1">
    <property type="nucleotide sequence ID" value="NZ_QRBF01000001.1"/>
</dbReference>
<dbReference type="FunFam" id="1.10.10.10:FF:000001">
    <property type="entry name" value="LysR family transcriptional regulator"/>
    <property type="match status" value="1"/>
</dbReference>
<proteinExistence type="inferred from homology"/>
<sequence length="301" mass="33170">MELRQLQHFVVLAEEQHFTRAARRVNIVQSALSTSIRQLEAELDAQLVVRNTRQVRLTTVGKIFLNKAKAALEAINDARETVAAIQGLKHGTLSIGTVQSLPAFLDLPSLIEQFHVRHPDVEVRLCQGSASALLEKVRSGKLDLAVLPLSEPPADVHTTMIACDALVLACAPNHPLTGRTDVPWSALRGQPFVDFEQDWGTRKLIDRGFLEAGIDRHIAFEVSDLDTLVELVRRGLGVALLPEAAARTRLPAIGMAELAGPELCWELVVAYVGDHSEEPMPVDHAPRVFFELLRNTNMMPT</sequence>
<evidence type="ECO:0000256" key="2">
    <source>
        <dbReference type="ARBA" id="ARBA00023015"/>
    </source>
</evidence>
<evidence type="ECO:0000256" key="4">
    <source>
        <dbReference type="ARBA" id="ARBA00023163"/>
    </source>
</evidence>
<evidence type="ECO:0000256" key="3">
    <source>
        <dbReference type="ARBA" id="ARBA00023125"/>
    </source>
</evidence>
<comment type="caution">
    <text evidence="6">The sequence shown here is derived from an EMBL/GenBank/DDBJ whole genome shotgun (WGS) entry which is preliminary data.</text>
</comment>
<dbReference type="GO" id="GO:0003700">
    <property type="term" value="F:DNA-binding transcription factor activity"/>
    <property type="evidence" value="ECO:0007669"/>
    <property type="project" value="InterPro"/>
</dbReference>
<dbReference type="GO" id="GO:0003677">
    <property type="term" value="F:DNA binding"/>
    <property type="evidence" value="ECO:0007669"/>
    <property type="project" value="UniProtKB-KW"/>
</dbReference>
<dbReference type="PROSITE" id="PS50931">
    <property type="entry name" value="HTH_LYSR"/>
    <property type="match status" value="1"/>
</dbReference>
<dbReference type="InterPro" id="IPR036390">
    <property type="entry name" value="WH_DNA-bd_sf"/>
</dbReference>
<reference evidence="6 7" key="1">
    <citation type="submission" date="2018-07" db="EMBL/GenBank/DDBJ databases">
        <title>Dyella monticola sp. nov. and Dyella psychrodurans sp. nov. isolated from monsoon evergreen broad-leaved forest soil of Dinghu Mountain, China.</title>
        <authorList>
            <person name="Gao Z."/>
            <person name="Qiu L."/>
        </authorList>
    </citation>
    <scope>NUCLEOTIDE SEQUENCE [LARGE SCALE GENOMIC DNA]</scope>
    <source>
        <strain evidence="6 7">4MSK11</strain>
    </source>
</reference>
<dbReference type="PANTHER" id="PTHR30419">
    <property type="entry name" value="HTH-TYPE TRANSCRIPTIONAL REGULATOR YBHD"/>
    <property type="match status" value="1"/>
</dbReference>
<evidence type="ECO:0000313" key="6">
    <source>
        <dbReference type="EMBL" id="RDS86329.1"/>
    </source>
</evidence>
<organism evidence="6 7">
    <name type="scientific">Dyella psychrodurans</name>
    <dbReference type="NCBI Taxonomy" id="1927960"/>
    <lineage>
        <taxon>Bacteria</taxon>
        <taxon>Pseudomonadati</taxon>
        <taxon>Pseudomonadota</taxon>
        <taxon>Gammaproteobacteria</taxon>
        <taxon>Lysobacterales</taxon>
        <taxon>Rhodanobacteraceae</taxon>
        <taxon>Dyella</taxon>
    </lineage>
</organism>
<dbReference type="InterPro" id="IPR000847">
    <property type="entry name" value="LysR_HTH_N"/>
</dbReference>
<keyword evidence="3" id="KW-0238">DNA-binding</keyword>
<feature type="domain" description="HTH lysR-type" evidence="5">
    <location>
        <begin position="1"/>
        <end position="58"/>
    </location>
</feature>
<evidence type="ECO:0000256" key="1">
    <source>
        <dbReference type="ARBA" id="ARBA00009437"/>
    </source>
</evidence>
<dbReference type="Gene3D" id="1.10.10.10">
    <property type="entry name" value="Winged helix-like DNA-binding domain superfamily/Winged helix DNA-binding domain"/>
    <property type="match status" value="1"/>
</dbReference>
<accession>A0A370XD66</accession>
<dbReference type="SUPFAM" id="SSF53850">
    <property type="entry name" value="Periplasmic binding protein-like II"/>
    <property type="match status" value="1"/>
</dbReference>
<dbReference type="CDD" id="cd08436">
    <property type="entry name" value="PBP2_LTTR_like_3"/>
    <property type="match status" value="1"/>
</dbReference>
<dbReference type="Gene3D" id="3.40.190.290">
    <property type="match status" value="1"/>
</dbReference>
<comment type="similarity">
    <text evidence="1">Belongs to the LysR transcriptional regulatory family.</text>
</comment>
<dbReference type="EMBL" id="QRBF01000001">
    <property type="protein sequence ID" value="RDS86329.1"/>
    <property type="molecule type" value="Genomic_DNA"/>
</dbReference>
<dbReference type="SUPFAM" id="SSF46785">
    <property type="entry name" value="Winged helix' DNA-binding domain"/>
    <property type="match status" value="1"/>
</dbReference>
<evidence type="ECO:0000313" key="7">
    <source>
        <dbReference type="Proteomes" id="UP000255334"/>
    </source>
</evidence>
<dbReference type="GO" id="GO:0005829">
    <property type="term" value="C:cytosol"/>
    <property type="evidence" value="ECO:0007669"/>
    <property type="project" value="TreeGrafter"/>
</dbReference>
<dbReference type="AlphaFoldDB" id="A0A370XD66"/>
<dbReference type="InterPro" id="IPR005119">
    <property type="entry name" value="LysR_subst-bd"/>
</dbReference>
<gene>
    <name evidence="6" type="ORF">DWU99_03460</name>
</gene>
<keyword evidence="2" id="KW-0805">Transcription regulation</keyword>
<name>A0A370XD66_9GAMM</name>
<keyword evidence="7" id="KW-1185">Reference proteome</keyword>
<dbReference type="InterPro" id="IPR036388">
    <property type="entry name" value="WH-like_DNA-bd_sf"/>
</dbReference>
<dbReference type="InterPro" id="IPR050950">
    <property type="entry name" value="HTH-type_LysR_regulators"/>
</dbReference>
<dbReference type="Pfam" id="PF00126">
    <property type="entry name" value="HTH_1"/>
    <property type="match status" value="1"/>
</dbReference>